<dbReference type="EMBL" id="LGUB01000866">
    <property type="protein sequence ID" value="KRH92522.1"/>
    <property type="molecule type" value="Genomic_DNA"/>
</dbReference>
<evidence type="ECO:0000313" key="4">
    <source>
        <dbReference type="Proteomes" id="UP000051530"/>
    </source>
</evidence>
<evidence type="ECO:0000259" key="2">
    <source>
        <dbReference type="SMART" id="SM01362"/>
    </source>
</evidence>
<evidence type="ECO:0000256" key="1">
    <source>
        <dbReference type="SAM" id="MobiDB-lite"/>
    </source>
</evidence>
<comment type="caution">
    <text evidence="3">The sequence shown here is derived from an EMBL/GenBank/DDBJ whole genome shotgun (WGS) entry which is preliminary data.</text>
</comment>
<reference evidence="3 4" key="1">
    <citation type="submission" date="2015-07" db="EMBL/GenBank/DDBJ databases">
        <title>The genome of Pseudoloma neurophilia, a relevant intracellular parasite of the zebrafish.</title>
        <authorList>
            <person name="Ndikumana S."/>
            <person name="Pelin A."/>
            <person name="Sanders J."/>
            <person name="Corradi N."/>
        </authorList>
    </citation>
    <scope>NUCLEOTIDE SEQUENCE [LARGE SCALE GENOMIC DNA]</scope>
    <source>
        <strain evidence="3 4">MK1</strain>
    </source>
</reference>
<organism evidence="3 4">
    <name type="scientific">Pseudoloma neurophilia</name>
    <dbReference type="NCBI Taxonomy" id="146866"/>
    <lineage>
        <taxon>Eukaryota</taxon>
        <taxon>Fungi</taxon>
        <taxon>Fungi incertae sedis</taxon>
        <taxon>Microsporidia</taxon>
        <taxon>Pseudoloma</taxon>
    </lineage>
</organism>
<keyword evidence="4" id="KW-1185">Reference proteome</keyword>
<feature type="domain" description="Ribosome biogenesis protein BMS1/TSR1 C-terminal" evidence="2">
    <location>
        <begin position="48"/>
        <end position="386"/>
    </location>
</feature>
<name>A0A0R0LT81_9MICR</name>
<dbReference type="Pfam" id="PF04950">
    <property type="entry name" value="RIBIOP_C"/>
    <property type="match status" value="1"/>
</dbReference>
<evidence type="ECO:0000313" key="3">
    <source>
        <dbReference type="EMBL" id="KRH92522.1"/>
    </source>
</evidence>
<gene>
    <name evidence="3" type="ORF">M153_49280001406</name>
</gene>
<feature type="region of interest" description="Disordered" evidence="1">
    <location>
        <begin position="39"/>
        <end position="63"/>
    </location>
</feature>
<dbReference type="AlphaFoldDB" id="A0A0R0LT81"/>
<dbReference type="InterPro" id="IPR007034">
    <property type="entry name" value="BMS1_TSR1_C"/>
</dbReference>
<dbReference type="Proteomes" id="UP000051530">
    <property type="component" value="Unassembled WGS sequence"/>
</dbReference>
<dbReference type="OrthoDB" id="119302at2759"/>
<protein>
    <recommendedName>
        <fullName evidence="2">Ribosome biogenesis protein BMS1/TSR1 C-terminal domain-containing protein</fullName>
    </recommendedName>
</protein>
<dbReference type="VEuPathDB" id="MicrosporidiaDB:M153_49280001406"/>
<proteinExistence type="predicted"/>
<feature type="non-terminal residue" evidence="3">
    <location>
        <position position="1"/>
    </location>
</feature>
<dbReference type="SMART" id="SM01362">
    <property type="entry name" value="DUF663"/>
    <property type="match status" value="1"/>
</dbReference>
<accession>A0A0R0LT81</accession>
<sequence>IDLESRIENELTQSNLKDRNEPEKEQIFEIIDENHELDKKDVKKIESESTTENDVSNKEESANSEPIDSWLINELKDFKGIKDLKTCKISSKYDFKPSKIKLEKLGKFCALLIESEQKIEQSALQFCTGVVDGRPCLLNVFFGESQITKKAISFQSNVTKSLLTEDKNNDQSDEPVLDCYIEMGPVKHKIKPFFTRQSSNSVHKLVSLNDVFNGGQFVCTSKVPFDLFSGTIVIILRTTDFEIRISSSLFNYDDRTILEEKLITGTPFKSFNNFVKIRNMFNSRDEVLYFKHLRLYCKEEKKKREKIRNIVDQNLKDLTKNQRSQNNKKELKKNASHKQLRNTLPYSRINTGKIHGPVGMNGCFMAEFIRPVRMGTKIWISVYKVVDVFSSKQ</sequence>